<keyword evidence="2" id="KW-1185">Reference proteome</keyword>
<evidence type="ECO:0000313" key="1">
    <source>
        <dbReference type="EMBL" id="ODM94258.1"/>
    </source>
</evidence>
<sequence length="59" mass="6660">MPRTDMIVLEPPSPYRNPITTNTPNAEVENTQQVTVNTEINEGTTLHTPKLEENNVEQI</sequence>
<reference evidence="1 2" key="1">
    <citation type="journal article" date="2016" name="Genome Biol. Evol.">
        <title>Gene Family Evolution Reflects Adaptation to Soil Environmental Stressors in the Genome of the Collembolan Orchesella cincta.</title>
        <authorList>
            <person name="Faddeeva-Vakhrusheva A."/>
            <person name="Derks M.F."/>
            <person name="Anvar S.Y."/>
            <person name="Agamennone V."/>
            <person name="Suring W."/>
            <person name="Smit S."/>
            <person name="van Straalen N.M."/>
            <person name="Roelofs D."/>
        </authorList>
    </citation>
    <scope>NUCLEOTIDE SEQUENCE [LARGE SCALE GENOMIC DNA]</scope>
    <source>
        <tissue evidence="1">Mixed pool</tissue>
    </source>
</reference>
<organism evidence="1 2">
    <name type="scientific">Orchesella cincta</name>
    <name type="common">Springtail</name>
    <name type="synonym">Podura cincta</name>
    <dbReference type="NCBI Taxonomy" id="48709"/>
    <lineage>
        <taxon>Eukaryota</taxon>
        <taxon>Metazoa</taxon>
        <taxon>Ecdysozoa</taxon>
        <taxon>Arthropoda</taxon>
        <taxon>Hexapoda</taxon>
        <taxon>Collembola</taxon>
        <taxon>Entomobryomorpha</taxon>
        <taxon>Entomobryoidea</taxon>
        <taxon>Orchesellidae</taxon>
        <taxon>Orchesellinae</taxon>
        <taxon>Orchesella</taxon>
    </lineage>
</organism>
<proteinExistence type="predicted"/>
<accession>A0A1D2MMS4</accession>
<dbReference type="AlphaFoldDB" id="A0A1D2MMS4"/>
<dbReference type="EMBL" id="LJIJ01000835">
    <property type="protein sequence ID" value="ODM94258.1"/>
    <property type="molecule type" value="Genomic_DNA"/>
</dbReference>
<gene>
    <name evidence="1" type="ORF">Ocin01_12422</name>
</gene>
<dbReference type="Proteomes" id="UP000094527">
    <property type="component" value="Unassembled WGS sequence"/>
</dbReference>
<protein>
    <submittedName>
        <fullName evidence="1">Uncharacterized protein</fullName>
    </submittedName>
</protein>
<comment type="caution">
    <text evidence="1">The sequence shown here is derived from an EMBL/GenBank/DDBJ whole genome shotgun (WGS) entry which is preliminary data.</text>
</comment>
<evidence type="ECO:0000313" key="2">
    <source>
        <dbReference type="Proteomes" id="UP000094527"/>
    </source>
</evidence>
<name>A0A1D2MMS4_ORCCI</name>